<evidence type="ECO:0000313" key="3">
    <source>
        <dbReference type="EMBL" id="EEC66709.1"/>
    </source>
</evidence>
<proteinExistence type="predicted"/>
<evidence type="ECO:0000313" key="4">
    <source>
        <dbReference type="Proteomes" id="UP000007015"/>
    </source>
</evidence>
<dbReference type="EMBL" id="CM000135">
    <property type="protein sequence ID" value="EEC66709.1"/>
    <property type="molecule type" value="Genomic_DNA"/>
</dbReference>
<accession>B8BG57</accession>
<gene>
    <name evidence="3" type="ORF">OsI_33032</name>
</gene>
<dbReference type="Pfam" id="PF24530">
    <property type="entry name" value="DUF7597"/>
    <property type="match status" value="1"/>
</dbReference>
<reference evidence="3 4" key="1">
    <citation type="journal article" date="2005" name="PLoS Biol.">
        <title>The genomes of Oryza sativa: a history of duplications.</title>
        <authorList>
            <person name="Yu J."/>
            <person name="Wang J."/>
            <person name="Lin W."/>
            <person name="Li S."/>
            <person name="Li H."/>
            <person name="Zhou J."/>
            <person name="Ni P."/>
            <person name="Dong W."/>
            <person name="Hu S."/>
            <person name="Zeng C."/>
            <person name="Zhang J."/>
            <person name="Zhang Y."/>
            <person name="Li R."/>
            <person name="Xu Z."/>
            <person name="Li S."/>
            <person name="Li X."/>
            <person name="Zheng H."/>
            <person name="Cong L."/>
            <person name="Lin L."/>
            <person name="Yin J."/>
            <person name="Geng J."/>
            <person name="Li G."/>
            <person name="Shi J."/>
            <person name="Liu J."/>
            <person name="Lv H."/>
            <person name="Li J."/>
            <person name="Wang J."/>
            <person name="Deng Y."/>
            <person name="Ran L."/>
            <person name="Shi X."/>
            <person name="Wang X."/>
            <person name="Wu Q."/>
            <person name="Li C."/>
            <person name="Ren X."/>
            <person name="Wang J."/>
            <person name="Wang X."/>
            <person name="Li D."/>
            <person name="Liu D."/>
            <person name="Zhang X."/>
            <person name="Ji Z."/>
            <person name="Zhao W."/>
            <person name="Sun Y."/>
            <person name="Zhang Z."/>
            <person name="Bao J."/>
            <person name="Han Y."/>
            <person name="Dong L."/>
            <person name="Ji J."/>
            <person name="Chen P."/>
            <person name="Wu S."/>
            <person name="Liu J."/>
            <person name="Xiao Y."/>
            <person name="Bu D."/>
            <person name="Tan J."/>
            <person name="Yang L."/>
            <person name="Ye C."/>
            <person name="Zhang J."/>
            <person name="Xu J."/>
            <person name="Zhou Y."/>
            <person name="Yu Y."/>
            <person name="Zhang B."/>
            <person name="Zhuang S."/>
            <person name="Wei H."/>
            <person name="Liu B."/>
            <person name="Lei M."/>
            <person name="Yu H."/>
            <person name="Li Y."/>
            <person name="Xu H."/>
            <person name="Wei S."/>
            <person name="He X."/>
            <person name="Fang L."/>
            <person name="Zhang Z."/>
            <person name="Zhang Y."/>
            <person name="Huang X."/>
            <person name="Su Z."/>
            <person name="Tong W."/>
            <person name="Li J."/>
            <person name="Tong Z."/>
            <person name="Li S."/>
            <person name="Ye J."/>
            <person name="Wang L."/>
            <person name="Fang L."/>
            <person name="Lei T."/>
            <person name="Chen C."/>
            <person name="Chen H."/>
            <person name="Xu Z."/>
            <person name="Li H."/>
            <person name="Huang H."/>
            <person name="Zhang F."/>
            <person name="Xu H."/>
            <person name="Li N."/>
            <person name="Zhao C."/>
            <person name="Li S."/>
            <person name="Dong L."/>
            <person name="Huang Y."/>
            <person name="Li L."/>
            <person name="Xi Y."/>
            <person name="Qi Q."/>
            <person name="Li W."/>
            <person name="Zhang B."/>
            <person name="Hu W."/>
            <person name="Zhang Y."/>
            <person name="Tian X."/>
            <person name="Jiao Y."/>
            <person name="Liang X."/>
            <person name="Jin J."/>
            <person name="Gao L."/>
            <person name="Zheng W."/>
            <person name="Hao B."/>
            <person name="Liu S."/>
            <person name="Wang W."/>
            <person name="Yuan L."/>
            <person name="Cao M."/>
            <person name="McDermott J."/>
            <person name="Samudrala R."/>
            <person name="Wang J."/>
            <person name="Wong G.K."/>
            <person name="Yang H."/>
        </authorList>
    </citation>
    <scope>NUCLEOTIDE SEQUENCE [LARGE SCALE GENOMIC DNA]</scope>
    <source>
        <strain evidence="4">cv. 93-11</strain>
    </source>
</reference>
<dbReference type="OMA" id="WFRDLDS"/>
<evidence type="ECO:0000256" key="1">
    <source>
        <dbReference type="SAM" id="MobiDB-lite"/>
    </source>
</evidence>
<name>B8BG57_ORYSI</name>
<feature type="region of interest" description="Disordered" evidence="1">
    <location>
        <begin position="303"/>
        <end position="323"/>
    </location>
</feature>
<dbReference type="InterPro" id="IPR056018">
    <property type="entry name" value="DUF7597"/>
</dbReference>
<dbReference type="Gramene" id="BGIOSGA032675-TA">
    <property type="protein sequence ID" value="BGIOSGA032675-PA"/>
    <property type="gene ID" value="BGIOSGA032675"/>
</dbReference>
<dbReference type="PANTHER" id="PTHR33075:SF7">
    <property type="entry name" value="OS02G0303350 PROTEIN"/>
    <property type="match status" value="1"/>
</dbReference>
<protein>
    <recommendedName>
        <fullName evidence="2">DUF7597 domain-containing protein</fullName>
    </recommendedName>
</protein>
<dbReference type="Proteomes" id="UP000007015">
    <property type="component" value="Chromosome 10"/>
</dbReference>
<organism evidence="3 4">
    <name type="scientific">Oryza sativa subsp. indica</name>
    <name type="common">Rice</name>
    <dbReference type="NCBI Taxonomy" id="39946"/>
    <lineage>
        <taxon>Eukaryota</taxon>
        <taxon>Viridiplantae</taxon>
        <taxon>Streptophyta</taxon>
        <taxon>Embryophyta</taxon>
        <taxon>Tracheophyta</taxon>
        <taxon>Spermatophyta</taxon>
        <taxon>Magnoliopsida</taxon>
        <taxon>Liliopsida</taxon>
        <taxon>Poales</taxon>
        <taxon>Poaceae</taxon>
        <taxon>BOP clade</taxon>
        <taxon>Oryzoideae</taxon>
        <taxon>Oryzeae</taxon>
        <taxon>Oryzinae</taxon>
        <taxon>Oryza</taxon>
        <taxon>Oryza sativa</taxon>
    </lineage>
</organism>
<sequence>MRHEQFVLALVHPQLPEEQWEELRIEIRGFLEQVRHVQILESYPHPNAVAMFQVRSPVHRDALVLGLPLDYDGVHQVVSTFGDLDWWFDEDPLKGRVLARVWFRDLDSVPQFVVWEQPNVPNGEGPVDPNINLEDAPAWQFGNLQQQGGDGHGWGNWDAAEHNEDFEPPVPVPDEVNVISSSVSSYPAASSYSSVVSLISVSSSENEDLPSVENAIVAQSNDVTTEHLWIMYQRFPQIMFDNMFFKDTSFWSTFSGGAGPSGLSSQVLPVSSLNSDDSSFEEILMPVPLAVVPPTPMTITAPGDQALPSSDLQGPPAFPLEKSNSAKMKKTGNVTPLVTTGLRRSSRLLAINDGHKGVDMMEPDPN</sequence>
<dbReference type="PANTHER" id="PTHR33075">
    <property type="entry name" value="OS02G0499800 PROTEIN"/>
    <property type="match status" value="1"/>
</dbReference>
<feature type="domain" description="DUF7597" evidence="2">
    <location>
        <begin position="1"/>
        <end position="77"/>
    </location>
</feature>
<keyword evidence="4" id="KW-1185">Reference proteome</keyword>
<dbReference type="AlphaFoldDB" id="B8BG57"/>
<evidence type="ECO:0000259" key="2">
    <source>
        <dbReference type="Pfam" id="PF24530"/>
    </source>
</evidence>
<dbReference type="HOGENOM" id="CLU_041221_0_0_1"/>